<dbReference type="OrthoDB" id="3671040at2"/>
<dbReference type="AlphaFoldDB" id="A0A1H6LRD9"/>
<feature type="domain" description="AMP-dependent synthetase/ligase" evidence="2">
    <location>
        <begin position="13"/>
        <end position="387"/>
    </location>
</feature>
<evidence type="ECO:0000256" key="1">
    <source>
        <dbReference type="ARBA" id="ARBA00006432"/>
    </source>
</evidence>
<reference evidence="4" key="1">
    <citation type="submission" date="2016-10" db="EMBL/GenBank/DDBJ databases">
        <authorList>
            <person name="Varghese N."/>
            <person name="Submissions S."/>
        </authorList>
    </citation>
    <scope>NUCLEOTIDE SEQUENCE [LARGE SCALE GENOMIC DNA]</scope>
    <source>
        <strain evidence="4">DSM 45405</strain>
    </source>
</reference>
<dbReference type="Gene3D" id="3.30.300.30">
    <property type="match status" value="1"/>
</dbReference>
<evidence type="ECO:0000259" key="2">
    <source>
        <dbReference type="Pfam" id="PF00501"/>
    </source>
</evidence>
<dbReference type="InterPro" id="IPR000873">
    <property type="entry name" value="AMP-dep_synth/lig_dom"/>
</dbReference>
<dbReference type="GO" id="GO:0016874">
    <property type="term" value="F:ligase activity"/>
    <property type="evidence" value="ECO:0007669"/>
    <property type="project" value="UniProtKB-KW"/>
</dbReference>
<dbReference type="PANTHER" id="PTHR22754">
    <property type="entry name" value="DISCO-INTERACTING PROTEIN 2 DIP2 -RELATED"/>
    <property type="match status" value="1"/>
</dbReference>
<proteinExistence type="inferred from homology"/>
<dbReference type="SUPFAM" id="SSF56801">
    <property type="entry name" value="Acetyl-CoA synthetase-like"/>
    <property type="match status" value="1"/>
</dbReference>
<keyword evidence="4" id="KW-1185">Reference proteome</keyword>
<gene>
    <name evidence="3" type="ORF">SAMN04489835_5302</name>
</gene>
<dbReference type="GO" id="GO:0006633">
    <property type="term" value="P:fatty acid biosynthetic process"/>
    <property type="evidence" value="ECO:0007669"/>
    <property type="project" value="TreeGrafter"/>
</dbReference>
<dbReference type="InterPro" id="IPR020845">
    <property type="entry name" value="AMP-binding_CS"/>
</dbReference>
<dbReference type="GO" id="GO:0070566">
    <property type="term" value="F:adenylyltransferase activity"/>
    <property type="evidence" value="ECO:0007669"/>
    <property type="project" value="TreeGrafter"/>
</dbReference>
<dbReference type="GO" id="GO:0005886">
    <property type="term" value="C:plasma membrane"/>
    <property type="evidence" value="ECO:0007669"/>
    <property type="project" value="TreeGrafter"/>
</dbReference>
<evidence type="ECO:0000313" key="3">
    <source>
        <dbReference type="EMBL" id="SEH88777.1"/>
    </source>
</evidence>
<sequence length="526" mass="55262">MTELAAALSAAMTAAPTRLAVLDTGTGQWARHPWPELHARAENIAQRITDDAATAVGLIGEPTVEFIAAIPGVFFAGAGLSILPGPIRRADPDQWARGTLARLASIGATTAFSHGAELALLRKHSESIVVHDVAEVGHPRRSTTFRGPDDAAVAILQGTAGSTGTPRTAQISPAASLANLRGLINRINVDHRNRLHSWLPIYHDMGLSFVLVATLGQADLWQAPTSAFSGSPFNWLKWLTESQATMTAAPNMAFNLIGKYARSLTGYDLSNLGFTLNGGEPVDCVGYQRFADEMARFGFDPATLAPSYGLAESTCAVTIPEPFSGLRVDDVTVNTDAGGATRRFAVLGHPIDGMQVRINTGGAHTTEVTGREIGEVEVRGTSLMTGYVGHAPLDPRGWLPTGDLGYLTDAGLVVCGRAKELITVAGRNVFPTEIERIAAEIDGVRDGCVVAVGTGEASARPGLVIAAEFKGDDEPAARSAVVARVASQCGVVPADVVFAKPGALPRTSSGKLRRLEVQRTLEGAGR</sequence>
<keyword evidence="3" id="KW-0436">Ligase</keyword>
<dbReference type="InterPro" id="IPR045851">
    <property type="entry name" value="AMP-bd_C_sf"/>
</dbReference>
<name>A0A1H6LRD9_MYCRU</name>
<dbReference type="Gene3D" id="3.40.50.12780">
    <property type="entry name" value="N-terminal domain of ligase-like"/>
    <property type="match status" value="1"/>
</dbReference>
<organism evidence="3 4">
    <name type="scientific">Mycolicibacterium rutilum</name>
    <name type="common">Mycobacterium rutilum</name>
    <dbReference type="NCBI Taxonomy" id="370526"/>
    <lineage>
        <taxon>Bacteria</taxon>
        <taxon>Bacillati</taxon>
        <taxon>Actinomycetota</taxon>
        <taxon>Actinomycetes</taxon>
        <taxon>Mycobacteriales</taxon>
        <taxon>Mycobacteriaceae</taxon>
        <taxon>Mycolicibacterium</taxon>
    </lineage>
</organism>
<evidence type="ECO:0000313" key="4">
    <source>
        <dbReference type="Proteomes" id="UP000182915"/>
    </source>
</evidence>
<dbReference type="Pfam" id="PF00501">
    <property type="entry name" value="AMP-binding"/>
    <property type="match status" value="1"/>
</dbReference>
<dbReference type="EMBL" id="LT629971">
    <property type="protein sequence ID" value="SEH88777.1"/>
    <property type="molecule type" value="Genomic_DNA"/>
</dbReference>
<dbReference type="PANTHER" id="PTHR22754:SF32">
    <property type="entry name" value="DISCO-INTERACTING PROTEIN 2"/>
    <property type="match status" value="1"/>
</dbReference>
<dbReference type="NCBIfam" id="NF004510">
    <property type="entry name" value="PRK05851.1"/>
    <property type="match status" value="1"/>
</dbReference>
<dbReference type="Proteomes" id="UP000182915">
    <property type="component" value="Chromosome I"/>
</dbReference>
<dbReference type="STRING" id="370526.SAMN04489835_5302"/>
<comment type="similarity">
    <text evidence="1">Belongs to the ATP-dependent AMP-binding enzyme family.</text>
</comment>
<protein>
    <submittedName>
        <fullName evidence="3">Long-chain-fatty-acid--[acyl-carrier-protein] ligase</fullName>
    </submittedName>
</protein>
<accession>A0A1H6LRD9</accession>
<dbReference type="PROSITE" id="PS00455">
    <property type="entry name" value="AMP_BINDING"/>
    <property type="match status" value="1"/>
</dbReference>
<dbReference type="InterPro" id="IPR042099">
    <property type="entry name" value="ANL_N_sf"/>
</dbReference>